<dbReference type="Pfam" id="PF12399">
    <property type="entry name" value="BCA_ABC_TP_C"/>
    <property type="match status" value="1"/>
</dbReference>
<organism evidence="6 7">
    <name type="scientific">Streptodolium elevatio</name>
    <dbReference type="NCBI Taxonomy" id="3157996"/>
    <lineage>
        <taxon>Bacteria</taxon>
        <taxon>Bacillati</taxon>
        <taxon>Actinomycetota</taxon>
        <taxon>Actinomycetes</taxon>
        <taxon>Kitasatosporales</taxon>
        <taxon>Streptomycetaceae</taxon>
        <taxon>Streptodolium</taxon>
    </lineage>
</organism>
<dbReference type="GO" id="GO:0005524">
    <property type="term" value="F:ATP binding"/>
    <property type="evidence" value="ECO:0007669"/>
    <property type="project" value="UniProtKB-KW"/>
</dbReference>
<dbReference type="InterPro" id="IPR051120">
    <property type="entry name" value="ABC_AA/LPS_Transport"/>
</dbReference>
<keyword evidence="3 6" id="KW-0067">ATP-binding</keyword>
<dbReference type="CDD" id="cd03219">
    <property type="entry name" value="ABC_Mj1267_LivG_branched"/>
    <property type="match status" value="1"/>
</dbReference>
<feature type="region of interest" description="Disordered" evidence="4">
    <location>
        <begin position="250"/>
        <end position="303"/>
    </location>
</feature>
<keyword evidence="2" id="KW-0547">Nucleotide-binding</keyword>
<feature type="domain" description="ABC transporter" evidence="5">
    <location>
        <begin position="11"/>
        <end position="256"/>
    </location>
</feature>
<dbReference type="RefSeq" id="WP_358348609.1">
    <property type="nucleotide sequence ID" value="NZ_JBEZFP010000006.1"/>
</dbReference>
<name>A0ABV3DA08_9ACTN</name>
<comment type="caution">
    <text evidence="6">The sequence shown here is derived from an EMBL/GenBank/DDBJ whole genome shotgun (WGS) entry which is preliminary data.</text>
</comment>
<dbReference type="InterPro" id="IPR032823">
    <property type="entry name" value="BCA_ABC_TP_C"/>
</dbReference>
<proteinExistence type="predicted"/>
<dbReference type="Pfam" id="PF00005">
    <property type="entry name" value="ABC_tran"/>
    <property type="match status" value="1"/>
</dbReference>
<evidence type="ECO:0000256" key="2">
    <source>
        <dbReference type="ARBA" id="ARBA00022741"/>
    </source>
</evidence>
<dbReference type="PANTHER" id="PTHR45772">
    <property type="entry name" value="CONSERVED COMPONENT OF ABC TRANSPORTER FOR NATURAL AMINO ACIDS-RELATED"/>
    <property type="match status" value="1"/>
</dbReference>
<evidence type="ECO:0000256" key="3">
    <source>
        <dbReference type="ARBA" id="ARBA00022840"/>
    </source>
</evidence>
<dbReference type="InterPro" id="IPR003593">
    <property type="entry name" value="AAA+_ATPase"/>
</dbReference>
<accession>A0ABV3DA08</accession>
<dbReference type="EMBL" id="JBEZFP010000006">
    <property type="protein sequence ID" value="MEU8132571.1"/>
    <property type="molecule type" value="Genomic_DNA"/>
</dbReference>
<keyword evidence="1" id="KW-0813">Transport</keyword>
<dbReference type="InterPro" id="IPR027417">
    <property type="entry name" value="P-loop_NTPase"/>
</dbReference>
<evidence type="ECO:0000259" key="5">
    <source>
        <dbReference type="PROSITE" id="PS50893"/>
    </source>
</evidence>
<dbReference type="SMART" id="SM00382">
    <property type="entry name" value="AAA"/>
    <property type="match status" value="1"/>
</dbReference>
<evidence type="ECO:0000313" key="6">
    <source>
        <dbReference type="EMBL" id="MEU8132571.1"/>
    </source>
</evidence>
<dbReference type="Proteomes" id="UP001551482">
    <property type="component" value="Unassembled WGS sequence"/>
</dbReference>
<dbReference type="PROSITE" id="PS50893">
    <property type="entry name" value="ABC_TRANSPORTER_2"/>
    <property type="match status" value="1"/>
</dbReference>
<keyword evidence="7" id="KW-1185">Reference proteome</keyword>
<gene>
    <name evidence="6" type="ORF">AB0C36_03595</name>
</gene>
<dbReference type="InterPro" id="IPR003439">
    <property type="entry name" value="ABC_transporter-like_ATP-bd"/>
</dbReference>
<dbReference type="PANTHER" id="PTHR45772:SF2">
    <property type="entry name" value="ABC TRANSPORTER ATP-BINDING PROTEIN"/>
    <property type="match status" value="1"/>
</dbReference>
<reference evidence="6 7" key="1">
    <citation type="submission" date="2024-06" db="EMBL/GenBank/DDBJ databases">
        <title>The Natural Products Discovery Center: Release of the First 8490 Sequenced Strains for Exploring Actinobacteria Biosynthetic Diversity.</title>
        <authorList>
            <person name="Kalkreuter E."/>
            <person name="Kautsar S.A."/>
            <person name="Yang D."/>
            <person name="Bader C.D."/>
            <person name="Teijaro C.N."/>
            <person name="Fluegel L."/>
            <person name="Davis C.M."/>
            <person name="Simpson J.R."/>
            <person name="Lauterbach L."/>
            <person name="Steele A.D."/>
            <person name="Gui C."/>
            <person name="Meng S."/>
            <person name="Li G."/>
            <person name="Viehrig K."/>
            <person name="Ye F."/>
            <person name="Su P."/>
            <person name="Kiefer A.F."/>
            <person name="Nichols A."/>
            <person name="Cepeda A.J."/>
            <person name="Yan W."/>
            <person name="Fan B."/>
            <person name="Jiang Y."/>
            <person name="Adhikari A."/>
            <person name="Zheng C.-J."/>
            <person name="Schuster L."/>
            <person name="Cowan T.M."/>
            <person name="Smanski M.J."/>
            <person name="Chevrette M.G."/>
            <person name="De Carvalho L.P.S."/>
            <person name="Shen B."/>
        </authorList>
    </citation>
    <scope>NUCLEOTIDE SEQUENCE [LARGE SCALE GENOMIC DNA]</scope>
    <source>
        <strain evidence="6 7">NPDC048946</strain>
    </source>
</reference>
<protein>
    <submittedName>
        <fullName evidence="6">ABC transporter ATP-binding protein</fullName>
    </submittedName>
</protein>
<evidence type="ECO:0000256" key="1">
    <source>
        <dbReference type="ARBA" id="ARBA00022448"/>
    </source>
</evidence>
<dbReference type="Gene3D" id="3.40.50.300">
    <property type="entry name" value="P-loop containing nucleotide triphosphate hydrolases"/>
    <property type="match status" value="1"/>
</dbReference>
<dbReference type="SUPFAM" id="SSF52540">
    <property type="entry name" value="P-loop containing nucleoside triphosphate hydrolases"/>
    <property type="match status" value="1"/>
</dbReference>
<evidence type="ECO:0000256" key="4">
    <source>
        <dbReference type="SAM" id="MobiDB-lite"/>
    </source>
</evidence>
<evidence type="ECO:0000313" key="7">
    <source>
        <dbReference type="Proteomes" id="UP001551482"/>
    </source>
</evidence>
<sequence length="303" mass="32027">MTRRQSDVPSLQARGLVRHFGGLRAVDGVDLAVPPGEVTAVIGPNGAGKSTLFHCLAGAQRPDEGRIRLGERDITRLADHRRARLGIARTFQVVSVFPSLTVADNLRVGAENRTGASATARLLGLPDAARGRTRTAVEAALELVGLTELRDVRCGELPTGTLRLVELGRALASRPSVLLLDEPASGLDDTETGRLRVLLRGLADDGLAVLLVEHDMELVFGVADSVHVMAAGRIVASGPPEQVRENEAARAAYLDPVTGDAHGAADEPPSPSPRPPDDEDPRPLGVRGSQPPDEQGTPRDGER</sequence>